<dbReference type="EMBL" id="JAPFFF010000003">
    <property type="protein sequence ID" value="KAK8893882.1"/>
    <property type="molecule type" value="Genomic_DNA"/>
</dbReference>
<keyword evidence="2" id="KW-1185">Reference proteome</keyword>
<dbReference type="InterPro" id="IPR036322">
    <property type="entry name" value="WD40_repeat_dom_sf"/>
</dbReference>
<evidence type="ECO:0000313" key="2">
    <source>
        <dbReference type="Proteomes" id="UP001470230"/>
    </source>
</evidence>
<organism evidence="1 2">
    <name type="scientific">Tritrichomonas musculus</name>
    <dbReference type="NCBI Taxonomy" id="1915356"/>
    <lineage>
        <taxon>Eukaryota</taxon>
        <taxon>Metamonada</taxon>
        <taxon>Parabasalia</taxon>
        <taxon>Tritrichomonadida</taxon>
        <taxon>Tritrichomonadidae</taxon>
        <taxon>Tritrichomonas</taxon>
    </lineage>
</organism>
<dbReference type="Gene3D" id="2.130.10.10">
    <property type="entry name" value="YVTN repeat-like/Quinoprotein amine dehydrogenase"/>
    <property type="match status" value="1"/>
</dbReference>
<dbReference type="PANTHER" id="PTHR13211">
    <property type="entry name" value="TELOMERASE CAJAL BODY PROTEIN 1"/>
    <property type="match status" value="1"/>
</dbReference>
<name>A0ABR2KTW7_9EUKA</name>
<dbReference type="InterPro" id="IPR015943">
    <property type="entry name" value="WD40/YVTN_repeat-like_dom_sf"/>
</dbReference>
<gene>
    <name evidence="1" type="ORF">M9Y10_022311</name>
</gene>
<comment type="caution">
    <text evidence="1">The sequence shown here is derived from an EMBL/GenBank/DDBJ whole genome shotgun (WGS) entry which is preliminary data.</text>
</comment>
<proteinExistence type="predicted"/>
<accession>A0ABR2KTW7</accession>
<reference evidence="1 2" key="1">
    <citation type="submission" date="2024-04" db="EMBL/GenBank/DDBJ databases">
        <title>Tritrichomonas musculus Genome.</title>
        <authorList>
            <person name="Alves-Ferreira E."/>
            <person name="Grigg M."/>
            <person name="Lorenzi H."/>
            <person name="Galac M."/>
        </authorList>
    </citation>
    <scope>NUCLEOTIDE SEQUENCE [LARGE SCALE GENOMIC DNA]</scope>
    <source>
        <strain evidence="1 2">EAF2021</strain>
    </source>
</reference>
<dbReference type="PANTHER" id="PTHR13211:SF0">
    <property type="entry name" value="TELOMERASE CAJAL BODY PROTEIN 1"/>
    <property type="match status" value="1"/>
</dbReference>
<sequence>MNDFSLCDNAFNINFLPRLMKWSPDGSSLIASSFSNNLTIFNKMSMNSIEQEDRTEIAFLNKVDLTFPKAVTNYSWYPLMNFEDPSSCCFACIVPFQPIQLVDSNSGRIRSMYHCQYNNYPASLTSVVFNGGSLLAGGTRTLFECPIQRSGCLGKPVIECPGSVMTITSHPVSAYLALGISTGDIVFIDSRNYQVIFSDKFHNHAVDQIAWTNSSSFSSQDIVFLSARLENEVIGLDTRMPNIPITVIETKRNTSRIISLSCSNYENDKCFLFVGNEEEGAKVLDIKADTQLLGSIGNGPTPLAVYNKKMNVVAVASGKHEIIENEYDYSDDDNEKNIEVTFEPKLNSFQIYIRKK</sequence>
<dbReference type="InterPro" id="IPR051150">
    <property type="entry name" value="SWT21/TCAB1_mRNA_Telomere"/>
</dbReference>
<protein>
    <submittedName>
        <fullName evidence="1">Telomerase Cajal body protein 1</fullName>
    </submittedName>
</protein>
<dbReference type="SUPFAM" id="SSF50978">
    <property type="entry name" value="WD40 repeat-like"/>
    <property type="match status" value="1"/>
</dbReference>
<evidence type="ECO:0000313" key="1">
    <source>
        <dbReference type="EMBL" id="KAK8893882.1"/>
    </source>
</evidence>
<dbReference type="Proteomes" id="UP001470230">
    <property type="component" value="Unassembled WGS sequence"/>
</dbReference>